<feature type="region of interest" description="Disordered" evidence="1">
    <location>
        <begin position="109"/>
        <end position="152"/>
    </location>
</feature>
<name>A0A1H2LW75_9ACTN</name>
<feature type="transmembrane region" description="Helical" evidence="2">
    <location>
        <begin position="6"/>
        <end position="27"/>
    </location>
</feature>
<organism evidence="3 4">
    <name type="scientific">Microlunatus sagamiharensis</name>
    <dbReference type="NCBI Taxonomy" id="546874"/>
    <lineage>
        <taxon>Bacteria</taxon>
        <taxon>Bacillati</taxon>
        <taxon>Actinomycetota</taxon>
        <taxon>Actinomycetes</taxon>
        <taxon>Propionibacteriales</taxon>
        <taxon>Propionibacteriaceae</taxon>
        <taxon>Microlunatus</taxon>
    </lineage>
</organism>
<dbReference type="AlphaFoldDB" id="A0A1H2LW75"/>
<evidence type="ECO:0000256" key="1">
    <source>
        <dbReference type="SAM" id="MobiDB-lite"/>
    </source>
</evidence>
<gene>
    <name evidence="3" type="ORF">SAMN04488544_0945</name>
</gene>
<dbReference type="STRING" id="546874.SAMN04488544_0945"/>
<keyword evidence="2" id="KW-0812">Transmembrane</keyword>
<accession>A0A1H2LW75</accession>
<dbReference type="Proteomes" id="UP000198825">
    <property type="component" value="Chromosome I"/>
</dbReference>
<feature type="compositionally biased region" description="Low complexity" evidence="1">
    <location>
        <begin position="110"/>
        <end position="136"/>
    </location>
</feature>
<keyword evidence="4" id="KW-1185">Reference proteome</keyword>
<sequence length="166" mass="17115">MPAADAVLLPLAIGLTLVGLVAVVVSFRRARRGRALQGLALALLPAALYLTGLLRLVWDAVVAVVRWAGSNVFDLAAWVGFGVLGLCVVLWVVGGIVARRSPSAKEARAARAAKAAGRTPAPVEAGRGQAAPAGRAPAKRAGTKQAPLQDDDMAEIEALLKSRGIQ</sequence>
<evidence type="ECO:0000313" key="3">
    <source>
        <dbReference type="EMBL" id="SDU85124.1"/>
    </source>
</evidence>
<evidence type="ECO:0000256" key="2">
    <source>
        <dbReference type="SAM" id="Phobius"/>
    </source>
</evidence>
<keyword evidence="2" id="KW-0472">Membrane</keyword>
<evidence type="ECO:0008006" key="5">
    <source>
        <dbReference type="Google" id="ProtNLM"/>
    </source>
</evidence>
<dbReference type="EMBL" id="LT629799">
    <property type="protein sequence ID" value="SDU85124.1"/>
    <property type="molecule type" value="Genomic_DNA"/>
</dbReference>
<keyword evidence="2" id="KW-1133">Transmembrane helix</keyword>
<dbReference type="RefSeq" id="WP_091073461.1">
    <property type="nucleotide sequence ID" value="NZ_LT629799.1"/>
</dbReference>
<feature type="transmembrane region" description="Helical" evidence="2">
    <location>
        <begin position="78"/>
        <end position="98"/>
    </location>
</feature>
<reference evidence="4" key="1">
    <citation type="submission" date="2016-10" db="EMBL/GenBank/DDBJ databases">
        <authorList>
            <person name="Varghese N."/>
            <person name="Submissions S."/>
        </authorList>
    </citation>
    <scope>NUCLEOTIDE SEQUENCE [LARGE SCALE GENOMIC DNA]</scope>
    <source>
        <strain evidence="4">DSM 21743</strain>
    </source>
</reference>
<feature type="transmembrane region" description="Helical" evidence="2">
    <location>
        <begin position="39"/>
        <end position="58"/>
    </location>
</feature>
<protein>
    <recommendedName>
        <fullName evidence="5">Cellulose synthase</fullName>
    </recommendedName>
</protein>
<proteinExistence type="predicted"/>
<evidence type="ECO:0000313" key="4">
    <source>
        <dbReference type="Proteomes" id="UP000198825"/>
    </source>
</evidence>